<evidence type="ECO:0000313" key="5">
    <source>
        <dbReference type="Proteomes" id="UP001465755"/>
    </source>
</evidence>
<evidence type="ECO:0000256" key="3">
    <source>
        <dbReference type="SAM" id="MobiDB-lite"/>
    </source>
</evidence>
<dbReference type="Proteomes" id="UP001465755">
    <property type="component" value="Unassembled WGS sequence"/>
</dbReference>
<name>A0AAW1NVQ9_9CHLO</name>
<dbReference type="AlphaFoldDB" id="A0AAW1NVQ9"/>
<organism evidence="4 5">
    <name type="scientific">Symbiochloris irregularis</name>
    <dbReference type="NCBI Taxonomy" id="706552"/>
    <lineage>
        <taxon>Eukaryota</taxon>
        <taxon>Viridiplantae</taxon>
        <taxon>Chlorophyta</taxon>
        <taxon>core chlorophytes</taxon>
        <taxon>Trebouxiophyceae</taxon>
        <taxon>Trebouxiales</taxon>
        <taxon>Trebouxiaceae</taxon>
        <taxon>Symbiochloris</taxon>
    </lineage>
</organism>
<accession>A0AAW1NVQ9</accession>
<dbReference type="GO" id="GO:0010024">
    <property type="term" value="P:phytochromobilin biosynthetic process"/>
    <property type="evidence" value="ECO:0007669"/>
    <property type="project" value="InterPro"/>
</dbReference>
<proteinExistence type="inferred from homology"/>
<dbReference type="PANTHER" id="PTHR34557:SF1">
    <property type="entry name" value="PHYTOCHROMOBILIN:FERREDOXIN OXIDOREDUCTASE, CHLOROPLASTIC"/>
    <property type="match status" value="1"/>
</dbReference>
<evidence type="ECO:0008006" key="6">
    <source>
        <dbReference type="Google" id="ProtNLM"/>
    </source>
</evidence>
<dbReference type="Pfam" id="PF05996">
    <property type="entry name" value="Fe_bilin_red"/>
    <property type="match status" value="1"/>
</dbReference>
<dbReference type="InterPro" id="IPR009249">
    <property type="entry name" value="Ferredoxin-dep_bilin_Rdtase"/>
</dbReference>
<dbReference type="Gene3D" id="3.40.1500.20">
    <property type="match status" value="1"/>
</dbReference>
<dbReference type="EMBL" id="JALJOQ010000115">
    <property type="protein sequence ID" value="KAK9796624.1"/>
    <property type="molecule type" value="Genomic_DNA"/>
</dbReference>
<evidence type="ECO:0000256" key="2">
    <source>
        <dbReference type="ARBA" id="ARBA00023002"/>
    </source>
</evidence>
<comment type="caution">
    <text evidence="4">The sequence shown here is derived from an EMBL/GenBank/DDBJ whole genome shotgun (WGS) entry which is preliminary data.</text>
</comment>
<sequence length="359" mass="40630">MSLPSCSHKQLSLPERRTLLHTGSLLLCWRPKAHTELNISYHKHHVRPRAQRSCKASAAAPNVGKQPSEGVDLNPQEVMSRDEVISLVGLGSWRLRPFMAPAFETLGAHIEGAWRHLPLGSLQIFPVEPDLQYCDSADPEGKRRDSQEPPSPGPEKGAPGWPRLQMENRCYSTRAFRKMHLELAHRQDDLQVLHAVIFPRLEYDIPILSMDMVGKGNQVSLCIIDPCPVRLDRSIPGFFREITLHLQSQLGLSSNRQTPEWGKAIFSDLCLLMRPTSPQDLAGFLKYAIALHQAYLTSFANATPVVNNREARLAGIAASHQRYALHQRQNDRTRKVLQASFNPAFTERYMNEVLFDFHK</sequence>
<evidence type="ECO:0000313" key="4">
    <source>
        <dbReference type="EMBL" id="KAK9796624.1"/>
    </source>
</evidence>
<evidence type="ECO:0000256" key="1">
    <source>
        <dbReference type="ARBA" id="ARBA00006908"/>
    </source>
</evidence>
<reference evidence="4 5" key="1">
    <citation type="journal article" date="2024" name="Nat. Commun.">
        <title>Phylogenomics reveals the evolutionary origins of lichenization in chlorophyte algae.</title>
        <authorList>
            <person name="Puginier C."/>
            <person name="Libourel C."/>
            <person name="Otte J."/>
            <person name="Skaloud P."/>
            <person name="Haon M."/>
            <person name="Grisel S."/>
            <person name="Petersen M."/>
            <person name="Berrin J.G."/>
            <person name="Delaux P.M."/>
            <person name="Dal Grande F."/>
            <person name="Keller J."/>
        </authorList>
    </citation>
    <scope>NUCLEOTIDE SEQUENCE [LARGE SCALE GENOMIC DNA]</scope>
    <source>
        <strain evidence="4 5">SAG 2036</strain>
    </source>
</reference>
<dbReference type="PANTHER" id="PTHR34557">
    <property type="entry name" value="PHYTOCHROMOBILIN:FERREDOXIN OXIDOREDUCTASE, CHLOROPLASTIC"/>
    <property type="match status" value="1"/>
</dbReference>
<gene>
    <name evidence="4" type="ORF">WJX73_002588</name>
</gene>
<keyword evidence="2" id="KW-0560">Oxidoreductase</keyword>
<dbReference type="GO" id="GO:0050897">
    <property type="term" value="F:cobalt ion binding"/>
    <property type="evidence" value="ECO:0007669"/>
    <property type="project" value="InterPro"/>
</dbReference>
<comment type="similarity">
    <text evidence="1">Belongs to the HY2 family.</text>
</comment>
<protein>
    <recommendedName>
        <fullName evidence="6">Phycocyanobilin:ferredoxin oxidoreductase</fullName>
    </recommendedName>
</protein>
<feature type="region of interest" description="Disordered" evidence="3">
    <location>
        <begin position="135"/>
        <end position="164"/>
    </location>
</feature>
<keyword evidence="5" id="KW-1185">Reference proteome</keyword>
<dbReference type="GO" id="GO:0016636">
    <property type="term" value="F:oxidoreductase activity, acting on the CH-CH group of donors, iron-sulfur protein as acceptor"/>
    <property type="evidence" value="ECO:0007669"/>
    <property type="project" value="InterPro"/>
</dbReference>